<organism evidence="4 5">
    <name type="scientific">Anopheles culicifacies</name>
    <dbReference type="NCBI Taxonomy" id="139723"/>
    <lineage>
        <taxon>Eukaryota</taxon>
        <taxon>Metazoa</taxon>
        <taxon>Ecdysozoa</taxon>
        <taxon>Arthropoda</taxon>
        <taxon>Hexapoda</taxon>
        <taxon>Insecta</taxon>
        <taxon>Pterygota</taxon>
        <taxon>Neoptera</taxon>
        <taxon>Endopterygota</taxon>
        <taxon>Diptera</taxon>
        <taxon>Nematocera</taxon>
        <taxon>Culicoidea</taxon>
        <taxon>Culicidae</taxon>
        <taxon>Anophelinae</taxon>
        <taxon>Anopheles</taxon>
        <taxon>culicifacies species complex</taxon>
    </lineage>
</organism>
<evidence type="ECO:0000313" key="4">
    <source>
        <dbReference type="EnsemblMetazoa" id="ACUA026669-PA"/>
    </source>
</evidence>
<evidence type="ECO:0000256" key="1">
    <source>
        <dbReference type="ARBA" id="ARBA00006993"/>
    </source>
</evidence>
<comment type="subunit">
    <text evidence="2">Binds actin and the Arp2/3 complex.</text>
</comment>
<protein>
    <recommendedName>
        <fullName evidence="2">Wiskott-Aldrich syndrome protein family member</fullName>
        <shortName evidence="2">WASP family protein member</shortName>
    </recommendedName>
</protein>
<comment type="function">
    <text evidence="2">Downstream effector molecule involved in the transmission of signals from tyrosine kinase receptors and small GTPases to the actin cytoskeleton. Promotes formation of actin filaments. Part of the WAVE complex that regulates lamellipodia formation. The WAVE complex regulates actin filament reorganization via its interaction with the Arp2/3 complex.</text>
</comment>
<comment type="similarity">
    <text evidence="1 2">Belongs to the SCAR/WAVE family.</text>
</comment>
<dbReference type="AlphaFoldDB" id="A0A182MUP6"/>
<feature type="transmembrane region" description="Helical" evidence="3">
    <location>
        <begin position="200"/>
        <end position="218"/>
    </location>
</feature>
<dbReference type="EnsemblMetazoa" id="ACUA026669-RA">
    <property type="protein sequence ID" value="ACUA026669-PA"/>
    <property type="gene ID" value="ACUA026669"/>
</dbReference>
<dbReference type="Proteomes" id="UP000075883">
    <property type="component" value="Unassembled WGS sequence"/>
</dbReference>
<name>A0A182MUP6_9DIPT</name>
<evidence type="ECO:0000256" key="2">
    <source>
        <dbReference type="RuleBase" id="RU367034"/>
    </source>
</evidence>
<dbReference type="EMBL" id="AXCM01009593">
    <property type="status" value="NOT_ANNOTATED_CDS"/>
    <property type="molecule type" value="Genomic_DNA"/>
</dbReference>
<sequence>MPFVKRVVTPKYIARSSKLALQPYAAAPTIPVADNEFEALTNVTLSNALRQLASLVFISNQIFTELHEELSSVNERSLGIKQRIDRLSQKVEQFDPKQVTVPESDLDTFVQIKDHYTTKYHVDTALFTVATRSETVRELYEAAAKTPVATIAEMDRIMGNIAGNSTEAFICTPVLSRQRRNARAHNVDMDIEVSLVRITLLVYGILFPFFHTCVFFHLQPKVFISAHRVMRPESGSRPESKHTARTDDGDWWWDLRLLTTKTVFIYGGLRSLFSVFLGFRLCPVQFGNSIAISSPNTCPRDEAARYNLICISTID</sequence>
<keyword evidence="3" id="KW-0472">Membrane</keyword>
<dbReference type="EMBL" id="AXCM01009594">
    <property type="status" value="NOT_ANNOTATED_CDS"/>
    <property type="molecule type" value="Genomic_DNA"/>
</dbReference>
<dbReference type="GO" id="GO:0034237">
    <property type="term" value="F:protein kinase A regulatory subunit binding"/>
    <property type="evidence" value="ECO:0007669"/>
    <property type="project" value="TreeGrafter"/>
</dbReference>
<keyword evidence="2" id="KW-0009">Actin-binding</keyword>
<dbReference type="Gene3D" id="1.20.5.340">
    <property type="match status" value="1"/>
</dbReference>
<comment type="subcellular location">
    <subcellularLocation>
        <location evidence="2">Cytoplasm</location>
        <location evidence="2">Cytoskeleton</location>
    </subcellularLocation>
</comment>
<accession>A0A182MUP6</accession>
<keyword evidence="3" id="KW-0812">Transmembrane</keyword>
<evidence type="ECO:0000256" key="3">
    <source>
        <dbReference type="SAM" id="Phobius"/>
    </source>
</evidence>
<dbReference type="InterPro" id="IPR028288">
    <property type="entry name" value="SCAR/WAVE_fam"/>
</dbReference>
<dbReference type="GO" id="GO:0005856">
    <property type="term" value="C:cytoskeleton"/>
    <property type="evidence" value="ECO:0007669"/>
    <property type="project" value="UniProtKB-SubCell"/>
</dbReference>
<dbReference type="STRING" id="139723.A0A182MUP6"/>
<keyword evidence="2" id="KW-0206">Cytoskeleton</keyword>
<dbReference type="VEuPathDB" id="VectorBase:ACUA026669"/>
<keyword evidence="5" id="KW-1185">Reference proteome</keyword>
<dbReference type="PANTHER" id="PTHR12902">
    <property type="entry name" value="WASP-1"/>
    <property type="match status" value="1"/>
</dbReference>
<reference evidence="4" key="2">
    <citation type="submission" date="2020-05" db="UniProtKB">
        <authorList>
            <consortium name="EnsemblMetazoa"/>
        </authorList>
    </citation>
    <scope>IDENTIFICATION</scope>
    <source>
        <strain evidence="4">A-37</strain>
    </source>
</reference>
<proteinExistence type="inferred from homology"/>
<dbReference type="GO" id="GO:0003779">
    <property type="term" value="F:actin binding"/>
    <property type="evidence" value="ECO:0007669"/>
    <property type="project" value="UniProtKB-UniRule"/>
</dbReference>
<evidence type="ECO:0000313" key="5">
    <source>
        <dbReference type="Proteomes" id="UP000075883"/>
    </source>
</evidence>
<dbReference type="GO" id="GO:0030036">
    <property type="term" value="P:actin cytoskeleton organization"/>
    <property type="evidence" value="ECO:0007669"/>
    <property type="project" value="UniProtKB-UniRule"/>
</dbReference>
<keyword evidence="2" id="KW-0963">Cytoplasm</keyword>
<reference evidence="5" key="1">
    <citation type="submission" date="2013-09" db="EMBL/GenBank/DDBJ databases">
        <title>The Genome Sequence of Anopheles culicifacies species A.</title>
        <authorList>
            <consortium name="The Broad Institute Genomics Platform"/>
            <person name="Neafsey D.E."/>
            <person name="Besansky N."/>
            <person name="Howell P."/>
            <person name="Walton C."/>
            <person name="Young S.K."/>
            <person name="Zeng Q."/>
            <person name="Gargeya S."/>
            <person name="Fitzgerald M."/>
            <person name="Haas B."/>
            <person name="Abouelleil A."/>
            <person name="Allen A.W."/>
            <person name="Alvarado L."/>
            <person name="Arachchi H.M."/>
            <person name="Berlin A.M."/>
            <person name="Chapman S.B."/>
            <person name="Gainer-Dewar J."/>
            <person name="Goldberg J."/>
            <person name="Griggs A."/>
            <person name="Gujja S."/>
            <person name="Hansen M."/>
            <person name="Howarth C."/>
            <person name="Imamovic A."/>
            <person name="Ireland A."/>
            <person name="Larimer J."/>
            <person name="McCowan C."/>
            <person name="Murphy C."/>
            <person name="Pearson M."/>
            <person name="Poon T.W."/>
            <person name="Priest M."/>
            <person name="Roberts A."/>
            <person name="Saif S."/>
            <person name="Shea T."/>
            <person name="Sisk P."/>
            <person name="Sykes S."/>
            <person name="Wortman J."/>
            <person name="Nusbaum C."/>
            <person name="Birren B."/>
        </authorList>
    </citation>
    <scope>NUCLEOTIDE SEQUENCE [LARGE SCALE GENOMIC DNA]</scope>
    <source>
        <strain evidence="5">A-37</strain>
    </source>
</reference>
<dbReference type="PANTHER" id="PTHR12902:SF23">
    <property type="entry name" value="WISKOTT-ALDRICH SYNDROME PROTEIN FAMILY MEMBER"/>
    <property type="match status" value="1"/>
</dbReference>
<keyword evidence="3" id="KW-1133">Transmembrane helix</keyword>